<feature type="transmembrane region" description="Helical" evidence="1">
    <location>
        <begin position="122"/>
        <end position="143"/>
    </location>
</feature>
<reference evidence="2 3" key="1">
    <citation type="submission" date="2013-08" db="EMBL/GenBank/DDBJ databases">
        <title>The genome sequence of Knoellia subterranea.</title>
        <authorList>
            <person name="Zhu W."/>
            <person name="Wang G."/>
        </authorList>
    </citation>
    <scope>NUCLEOTIDE SEQUENCE [LARGE SCALE GENOMIC DNA]</scope>
    <source>
        <strain evidence="2 3">KCTC 19937</strain>
    </source>
</reference>
<name>A0A0A0JL98_9MICO</name>
<feature type="transmembrane region" description="Helical" evidence="1">
    <location>
        <begin position="63"/>
        <end position="82"/>
    </location>
</feature>
<dbReference type="OrthoDB" id="4843836at2"/>
<feature type="transmembrane region" description="Helical" evidence="1">
    <location>
        <begin position="37"/>
        <end position="56"/>
    </location>
</feature>
<sequence length="156" mass="16277">MVLTIERWDARGVPVLFGLWVLTGLAFVLTFMGMFSIGIFVLPVAVVLLVVSIVLTTRRPDGWPALAGLGVAFAVGVAWLGWTVAGSARFDELSCSGGSNQPTVCTSHGRVIDPDSVDWVAAAPWMGAAALIAGVSVVLYAVAMSSTRSSAARLGR</sequence>
<feature type="transmembrane region" description="Helical" evidence="1">
    <location>
        <begin position="12"/>
        <end position="31"/>
    </location>
</feature>
<keyword evidence="1" id="KW-0812">Transmembrane</keyword>
<dbReference type="Proteomes" id="UP000030011">
    <property type="component" value="Unassembled WGS sequence"/>
</dbReference>
<keyword evidence="1" id="KW-0472">Membrane</keyword>
<proteinExistence type="predicted"/>
<protein>
    <submittedName>
        <fullName evidence="2">Uncharacterized protein</fullName>
    </submittedName>
</protein>
<accession>A0A0A0JL98</accession>
<evidence type="ECO:0000256" key="1">
    <source>
        <dbReference type="SAM" id="Phobius"/>
    </source>
</evidence>
<dbReference type="AlphaFoldDB" id="A0A0A0JL98"/>
<keyword evidence="3" id="KW-1185">Reference proteome</keyword>
<dbReference type="RefSeq" id="WP_035906114.1">
    <property type="nucleotide sequence ID" value="NZ_AVPK01000008.1"/>
</dbReference>
<dbReference type="eggNOG" id="ENOG50321R2">
    <property type="taxonomic scope" value="Bacteria"/>
</dbReference>
<organism evidence="2 3">
    <name type="scientific">Knoellia subterranea KCTC 19937</name>
    <dbReference type="NCBI Taxonomy" id="1385521"/>
    <lineage>
        <taxon>Bacteria</taxon>
        <taxon>Bacillati</taxon>
        <taxon>Actinomycetota</taxon>
        <taxon>Actinomycetes</taxon>
        <taxon>Micrococcales</taxon>
        <taxon>Intrasporangiaceae</taxon>
        <taxon>Knoellia</taxon>
    </lineage>
</organism>
<evidence type="ECO:0000313" key="2">
    <source>
        <dbReference type="EMBL" id="KGN36832.1"/>
    </source>
</evidence>
<keyword evidence="1" id="KW-1133">Transmembrane helix</keyword>
<comment type="caution">
    <text evidence="2">The sequence shown here is derived from an EMBL/GenBank/DDBJ whole genome shotgun (WGS) entry which is preliminary data.</text>
</comment>
<dbReference type="STRING" id="1385521.N803_17095"/>
<gene>
    <name evidence="2" type="ORF">N803_17095</name>
</gene>
<dbReference type="EMBL" id="AVPK01000008">
    <property type="protein sequence ID" value="KGN36832.1"/>
    <property type="molecule type" value="Genomic_DNA"/>
</dbReference>
<evidence type="ECO:0000313" key="3">
    <source>
        <dbReference type="Proteomes" id="UP000030011"/>
    </source>
</evidence>